<dbReference type="AlphaFoldDB" id="A0A6A7RS32"/>
<name>A0A6A7RS32_9PROT</name>
<comment type="caution">
    <text evidence="3">The sequence shown here is derived from an EMBL/GenBank/DDBJ whole genome shotgun (WGS) entry which is preliminary data.</text>
</comment>
<feature type="transmembrane region" description="Helical" evidence="2">
    <location>
        <begin position="18"/>
        <end position="36"/>
    </location>
</feature>
<evidence type="ECO:0000313" key="3">
    <source>
        <dbReference type="EMBL" id="MQM30255.1"/>
    </source>
</evidence>
<evidence type="ECO:0000313" key="4">
    <source>
        <dbReference type="Proteomes" id="UP000342300"/>
    </source>
</evidence>
<reference evidence="3 4" key="1">
    <citation type="submission" date="2017-09" db="EMBL/GenBank/DDBJ databases">
        <title>Metagenomic Analysis Reveals Denitrifying Candidatus Accumulibacter and Flanking Population as a Source of N2O.</title>
        <authorList>
            <person name="Gao H."/>
            <person name="Mao Y."/>
            <person name="Zhao X."/>
            <person name="Liu W.-T."/>
            <person name="Zhang T."/>
            <person name="Wells G."/>
        </authorList>
    </citation>
    <scope>NUCLEOTIDE SEQUENCE [LARGE SCALE GENOMIC DNA]</scope>
    <source>
        <strain evidence="3">CANDO_2_IC</strain>
    </source>
</reference>
<protein>
    <recommendedName>
        <fullName evidence="5">TonB C-terminal domain-containing protein</fullName>
    </recommendedName>
</protein>
<feature type="compositionally biased region" description="Low complexity" evidence="1">
    <location>
        <begin position="111"/>
        <end position="129"/>
    </location>
</feature>
<gene>
    <name evidence="3" type="ORF">CRU78_06815</name>
</gene>
<keyword evidence="2" id="KW-1133">Transmembrane helix</keyword>
<evidence type="ECO:0000256" key="2">
    <source>
        <dbReference type="SAM" id="Phobius"/>
    </source>
</evidence>
<organism evidence="3 4">
    <name type="scientific">Candidatus Accumulibacter phosphatis</name>
    <dbReference type="NCBI Taxonomy" id="327160"/>
    <lineage>
        <taxon>Bacteria</taxon>
        <taxon>Pseudomonadati</taxon>
        <taxon>Pseudomonadota</taxon>
        <taxon>Betaproteobacteria</taxon>
        <taxon>Candidatus Accumulibacter</taxon>
    </lineage>
</organism>
<evidence type="ECO:0000256" key="1">
    <source>
        <dbReference type="SAM" id="MobiDB-lite"/>
    </source>
</evidence>
<feature type="compositionally biased region" description="Pro residues" evidence="1">
    <location>
        <begin position="63"/>
        <end position="90"/>
    </location>
</feature>
<feature type="region of interest" description="Disordered" evidence="1">
    <location>
        <begin position="53"/>
        <end position="129"/>
    </location>
</feature>
<keyword evidence="2" id="KW-0812">Transmembrane</keyword>
<dbReference type="PRINTS" id="PR01217">
    <property type="entry name" value="PRICHEXTENSN"/>
</dbReference>
<accession>A0A6A7RS32</accession>
<sequence>MLPIDIDCTTRSRTTRSLTWAVALSLIVHSVVLFFPQQEPTRLRAMSSRFEATLSPTPQATRPGPPRPATPPRPLAPPKPAKPTTLPTPPKRVEAKPALKPTPKPTPKPPATAAVKKPTLKPTQPQPRVITVPAAPAAAVAQAPRWFTGEKYEMKRFLDDLEAEAKPAAKPKLAQSALAMARSQGQQQARNDEEGTAILERLPNTPPPAQFSLDFYVDGVVKRLNRSAAFVRNDPRSKGMRMAAVHFRINPDGSLKTFKVLNAGDQQEEIAFIKSVVERAIPFAAFPADIARSARSLGITICIQPSHGGGFGFARVPDGSKC</sequence>
<keyword evidence="2" id="KW-0472">Membrane</keyword>
<evidence type="ECO:0008006" key="5">
    <source>
        <dbReference type="Google" id="ProtNLM"/>
    </source>
</evidence>
<proteinExistence type="predicted"/>
<dbReference type="EMBL" id="PDHS01000147">
    <property type="protein sequence ID" value="MQM30255.1"/>
    <property type="molecule type" value="Genomic_DNA"/>
</dbReference>
<dbReference type="Proteomes" id="UP000342300">
    <property type="component" value="Unassembled WGS sequence"/>
</dbReference>
<feature type="compositionally biased region" description="Pro residues" evidence="1">
    <location>
        <begin position="100"/>
        <end position="110"/>
    </location>
</feature>